<reference evidence="2 3" key="1">
    <citation type="submission" date="2006-03" db="EMBL/GenBank/DDBJ databases">
        <title>Complete sequence of Rhodopseudomonas palustris BisB5.</title>
        <authorList>
            <consortium name="US DOE Joint Genome Institute"/>
            <person name="Copeland A."/>
            <person name="Lucas S."/>
            <person name="Lapidus A."/>
            <person name="Barry K."/>
            <person name="Detter J.C."/>
            <person name="Glavina del Rio T."/>
            <person name="Hammon N."/>
            <person name="Israni S."/>
            <person name="Dalin E."/>
            <person name="Tice H."/>
            <person name="Pitluck S."/>
            <person name="Chain P."/>
            <person name="Malfatti S."/>
            <person name="Shin M."/>
            <person name="Vergez L."/>
            <person name="Schmutz J."/>
            <person name="Larimer F."/>
            <person name="Land M."/>
            <person name="Hauser L."/>
            <person name="Pelletier D.A."/>
            <person name="Kyrpides N."/>
            <person name="Lykidis A."/>
            <person name="Oda Y."/>
            <person name="Harwood C.S."/>
            <person name="Richardson P."/>
        </authorList>
    </citation>
    <scope>NUCLEOTIDE SEQUENCE [LARGE SCALE GENOMIC DNA]</scope>
    <source>
        <strain evidence="2 3">BisB5</strain>
    </source>
</reference>
<dbReference type="AlphaFoldDB" id="Q13B26"/>
<sequence>MASERRVARQFRQFAAFAIARVLVVDPVVGVDAVGRDVVAGAKYPHQNAPCRDLRRGGGRGDIRIIAGELNPDRIVADHLTERRLVVDVFVVVAVGTVAMGRDEGFRRRPIHRPIGLDPNRDAAPGRVIRLRARAVARRSGRSLGLVHDDVAPRRLPVIAPRREPDDLEPGNLRRARTTRDRRQIRRWRLRLCLSQRQQRRGQQRQSDQAVNHRRQWVTDGSLASGLDQAVLRHGSNAGGGGSGASSWTA</sequence>
<dbReference type="HOGENOM" id="CLU_1266084_0_0_5"/>
<dbReference type="eggNOG" id="ENOG50300BQ">
    <property type="taxonomic scope" value="Bacteria"/>
</dbReference>
<evidence type="ECO:0000313" key="2">
    <source>
        <dbReference type="EMBL" id="ABE38713.1"/>
    </source>
</evidence>
<proteinExistence type="predicted"/>
<protein>
    <submittedName>
        <fullName evidence="2">Uncharacterized protein</fullName>
    </submittedName>
</protein>
<name>Q13B26_RHOPS</name>
<evidence type="ECO:0000256" key="1">
    <source>
        <dbReference type="SAM" id="MobiDB-lite"/>
    </source>
</evidence>
<accession>Q13B26</accession>
<gene>
    <name evidence="2" type="ordered locus">RPD_1476</name>
</gene>
<feature type="region of interest" description="Disordered" evidence="1">
    <location>
        <begin position="196"/>
        <end position="216"/>
    </location>
</feature>
<dbReference type="KEGG" id="rpd:RPD_1476"/>
<organism evidence="2 3">
    <name type="scientific">Rhodopseudomonas palustris (strain BisB5)</name>
    <dbReference type="NCBI Taxonomy" id="316057"/>
    <lineage>
        <taxon>Bacteria</taxon>
        <taxon>Pseudomonadati</taxon>
        <taxon>Pseudomonadota</taxon>
        <taxon>Alphaproteobacteria</taxon>
        <taxon>Hyphomicrobiales</taxon>
        <taxon>Nitrobacteraceae</taxon>
        <taxon>Rhodopseudomonas</taxon>
    </lineage>
</organism>
<dbReference type="EMBL" id="CP000283">
    <property type="protein sequence ID" value="ABE38713.1"/>
    <property type="molecule type" value="Genomic_DNA"/>
</dbReference>
<dbReference type="Proteomes" id="UP000001818">
    <property type="component" value="Chromosome"/>
</dbReference>
<feature type="region of interest" description="Disordered" evidence="1">
    <location>
        <begin position="161"/>
        <end position="180"/>
    </location>
</feature>
<dbReference type="STRING" id="316057.RPD_1476"/>
<evidence type="ECO:0000313" key="3">
    <source>
        <dbReference type="Proteomes" id="UP000001818"/>
    </source>
</evidence>